<dbReference type="Proteomes" id="UP000826656">
    <property type="component" value="Unassembled WGS sequence"/>
</dbReference>
<dbReference type="PANTHER" id="PTHR33240">
    <property type="entry name" value="OS08G0508500 PROTEIN"/>
    <property type="match status" value="1"/>
</dbReference>
<evidence type="ECO:0000313" key="1">
    <source>
        <dbReference type="EMBL" id="KAH0754769.1"/>
    </source>
</evidence>
<accession>A0ABQ7USD3</accession>
<dbReference type="InterPro" id="IPR021109">
    <property type="entry name" value="Peptidase_aspartic_dom_sf"/>
</dbReference>
<evidence type="ECO:0000313" key="2">
    <source>
        <dbReference type="Proteomes" id="UP000826656"/>
    </source>
</evidence>
<name>A0ABQ7USD3_SOLTU</name>
<keyword evidence="2" id="KW-1185">Reference proteome</keyword>
<dbReference type="EMBL" id="JAIVGD010000018">
    <property type="protein sequence ID" value="KAH0754769.1"/>
    <property type="molecule type" value="Genomic_DNA"/>
</dbReference>
<comment type="caution">
    <text evidence="1">The sequence shown here is derived from an EMBL/GenBank/DDBJ whole genome shotgun (WGS) entry which is preliminary data.</text>
</comment>
<organism evidence="1 2">
    <name type="scientific">Solanum tuberosum</name>
    <name type="common">Potato</name>
    <dbReference type="NCBI Taxonomy" id="4113"/>
    <lineage>
        <taxon>Eukaryota</taxon>
        <taxon>Viridiplantae</taxon>
        <taxon>Streptophyta</taxon>
        <taxon>Embryophyta</taxon>
        <taxon>Tracheophyta</taxon>
        <taxon>Spermatophyta</taxon>
        <taxon>Magnoliopsida</taxon>
        <taxon>eudicotyledons</taxon>
        <taxon>Gunneridae</taxon>
        <taxon>Pentapetalae</taxon>
        <taxon>asterids</taxon>
        <taxon>lamiids</taxon>
        <taxon>Solanales</taxon>
        <taxon>Solanaceae</taxon>
        <taxon>Solanoideae</taxon>
        <taxon>Solaneae</taxon>
        <taxon>Solanum</taxon>
    </lineage>
</organism>
<sequence>MTIRIFESNTITFIDDELPIEGAGNNRALHLTLKCEGNYVKKVMIDRGSGVEICHLFLLQSFKINPDRIFPDNACLQAYDILRQNTIGEIKLTMKIEPVDFMIVFQVMDMDTSYNILLGRG</sequence>
<dbReference type="PANTHER" id="PTHR33240:SF14">
    <property type="entry name" value="GAG_POL POLYPROTEIN"/>
    <property type="match status" value="1"/>
</dbReference>
<dbReference type="Gene3D" id="2.40.70.10">
    <property type="entry name" value="Acid Proteases"/>
    <property type="match status" value="1"/>
</dbReference>
<protein>
    <submittedName>
        <fullName evidence="1">Uncharacterized protein</fullName>
    </submittedName>
</protein>
<reference evidence="1 2" key="1">
    <citation type="journal article" date="2021" name="bioRxiv">
        <title>Chromosome-scale and haplotype-resolved genome assembly of a tetraploid potato cultivar.</title>
        <authorList>
            <person name="Sun H."/>
            <person name="Jiao W.-B."/>
            <person name="Krause K."/>
            <person name="Campoy J.A."/>
            <person name="Goel M."/>
            <person name="Folz-Donahue K."/>
            <person name="Kukat C."/>
            <person name="Huettel B."/>
            <person name="Schneeberger K."/>
        </authorList>
    </citation>
    <scope>NUCLEOTIDE SEQUENCE [LARGE SCALE GENOMIC DNA]</scope>
    <source>
        <strain evidence="1">SolTubOtavaFocal</strain>
        <tissue evidence="1">Leaves</tissue>
    </source>
</reference>
<gene>
    <name evidence="1" type="ORF">KY290_025039</name>
</gene>
<proteinExistence type="predicted"/>